<keyword evidence="3" id="KW-1185">Reference proteome</keyword>
<feature type="domain" description="Non-haem dioxygenase N-terminal" evidence="1">
    <location>
        <begin position="64"/>
        <end position="100"/>
    </location>
</feature>
<proteinExistence type="predicted"/>
<protein>
    <recommendedName>
        <fullName evidence="1">Non-haem dioxygenase N-terminal domain-containing protein</fullName>
    </recommendedName>
</protein>
<dbReference type="Proteomes" id="UP000701801">
    <property type="component" value="Unassembled WGS sequence"/>
</dbReference>
<dbReference type="AlphaFoldDB" id="A0A9N9LA15"/>
<dbReference type="OrthoDB" id="288590at2759"/>
<gene>
    <name evidence="2" type="ORF">HYALB_00005964</name>
</gene>
<reference evidence="2" key="1">
    <citation type="submission" date="2021-07" db="EMBL/GenBank/DDBJ databases">
        <authorList>
            <person name="Durling M."/>
        </authorList>
    </citation>
    <scope>NUCLEOTIDE SEQUENCE</scope>
</reference>
<dbReference type="Gene3D" id="2.60.120.330">
    <property type="entry name" value="B-lactam Antibiotic, Isopenicillin N Synthase, Chain"/>
    <property type="match status" value="1"/>
</dbReference>
<name>A0A9N9LA15_9HELO</name>
<organism evidence="2 3">
    <name type="scientific">Hymenoscyphus albidus</name>
    <dbReference type="NCBI Taxonomy" id="595503"/>
    <lineage>
        <taxon>Eukaryota</taxon>
        <taxon>Fungi</taxon>
        <taxon>Dikarya</taxon>
        <taxon>Ascomycota</taxon>
        <taxon>Pezizomycotina</taxon>
        <taxon>Leotiomycetes</taxon>
        <taxon>Helotiales</taxon>
        <taxon>Helotiaceae</taxon>
        <taxon>Hymenoscyphus</taxon>
    </lineage>
</organism>
<accession>A0A9N9LA15</accession>
<evidence type="ECO:0000259" key="1">
    <source>
        <dbReference type="Pfam" id="PF14226"/>
    </source>
</evidence>
<comment type="caution">
    <text evidence="2">The sequence shown here is derived from an EMBL/GenBank/DDBJ whole genome shotgun (WGS) entry which is preliminary data.</text>
</comment>
<evidence type="ECO:0000313" key="2">
    <source>
        <dbReference type="EMBL" id="CAG8971345.1"/>
    </source>
</evidence>
<dbReference type="InterPro" id="IPR027443">
    <property type="entry name" value="IPNS-like_sf"/>
</dbReference>
<sequence>MTTQETKTTKLKLRTALGRVYRDVLNTPPRDCTEEEIPVISLTPLFLDDDEGVEDGDGGVCVGRQAKRKLAAKIRNAAVETGFFYVRDHGIPGGVIERARVEGCEESGQTNISPGETADLKESFMWQYDPKYDPDPKPLDDIPEELKPHLRAEEFVWEGSVYTPITPPFKSVRRR</sequence>
<dbReference type="SUPFAM" id="SSF51197">
    <property type="entry name" value="Clavaminate synthase-like"/>
    <property type="match status" value="1"/>
</dbReference>
<dbReference type="EMBL" id="CAJVRM010000016">
    <property type="protein sequence ID" value="CAG8971345.1"/>
    <property type="molecule type" value="Genomic_DNA"/>
</dbReference>
<evidence type="ECO:0000313" key="3">
    <source>
        <dbReference type="Proteomes" id="UP000701801"/>
    </source>
</evidence>
<dbReference type="InterPro" id="IPR026992">
    <property type="entry name" value="DIOX_N"/>
</dbReference>
<dbReference type="Pfam" id="PF14226">
    <property type="entry name" value="DIOX_N"/>
    <property type="match status" value="1"/>
</dbReference>